<evidence type="ECO:0000313" key="4">
    <source>
        <dbReference type="Proteomes" id="UP000257109"/>
    </source>
</evidence>
<feature type="compositionally biased region" description="Basic and acidic residues" evidence="1">
    <location>
        <begin position="381"/>
        <end position="394"/>
    </location>
</feature>
<dbReference type="InterPro" id="IPR000467">
    <property type="entry name" value="G_patch_dom"/>
</dbReference>
<reference evidence="3" key="1">
    <citation type="submission" date="2018-05" db="EMBL/GenBank/DDBJ databases">
        <title>Draft genome of Mucuna pruriens seed.</title>
        <authorList>
            <person name="Nnadi N.E."/>
            <person name="Vos R."/>
            <person name="Hasami M.H."/>
            <person name="Devisetty U.K."/>
            <person name="Aguiy J.C."/>
        </authorList>
    </citation>
    <scope>NUCLEOTIDE SEQUENCE [LARGE SCALE GENOMIC DNA]</scope>
    <source>
        <strain evidence="3">JCA_2017</strain>
    </source>
</reference>
<dbReference type="PANTHER" id="PTHR32108">
    <property type="entry name" value="DNA-DIRECTED RNA POLYMERASE SUBUNIT ALPHA"/>
    <property type="match status" value="1"/>
</dbReference>
<proteinExistence type="predicted"/>
<feature type="domain" description="G-patch" evidence="2">
    <location>
        <begin position="276"/>
        <end position="322"/>
    </location>
</feature>
<organism evidence="3 4">
    <name type="scientific">Mucuna pruriens</name>
    <name type="common">Velvet bean</name>
    <name type="synonym">Dolichos pruriens</name>
    <dbReference type="NCBI Taxonomy" id="157652"/>
    <lineage>
        <taxon>Eukaryota</taxon>
        <taxon>Viridiplantae</taxon>
        <taxon>Streptophyta</taxon>
        <taxon>Embryophyta</taxon>
        <taxon>Tracheophyta</taxon>
        <taxon>Spermatophyta</taxon>
        <taxon>Magnoliopsida</taxon>
        <taxon>eudicotyledons</taxon>
        <taxon>Gunneridae</taxon>
        <taxon>Pentapetalae</taxon>
        <taxon>rosids</taxon>
        <taxon>fabids</taxon>
        <taxon>Fabales</taxon>
        <taxon>Fabaceae</taxon>
        <taxon>Papilionoideae</taxon>
        <taxon>50 kb inversion clade</taxon>
        <taxon>NPAAA clade</taxon>
        <taxon>indigoferoid/millettioid clade</taxon>
        <taxon>Phaseoleae</taxon>
        <taxon>Mucuna</taxon>
    </lineage>
</organism>
<dbReference type="PROSITE" id="PS50174">
    <property type="entry name" value="G_PATCH"/>
    <property type="match status" value="1"/>
</dbReference>
<evidence type="ECO:0000259" key="2">
    <source>
        <dbReference type="PROSITE" id="PS50174"/>
    </source>
</evidence>
<gene>
    <name evidence="3" type="ORF">CR513_44659</name>
</gene>
<keyword evidence="4" id="KW-1185">Reference proteome</keyword>
<protein>
    <recommendedName>
        <fullName evidence="2">G-patch domain-containing protein</fullName>
    </recommendedName>
</protein>
<accession>A0A371FAY3</accession>
<evidence type="ECO:0000256" key="1">
    <source>
        <dbReference type="SAM" id="MobiDB-lite"/>
    </source>
</evidence>
<dbReference type="AlphaFoldDB" id="A0A371FAY3"/>
<dbReference type="GO" id="GO:0003676">
    <property type="term" value="F:nucleic acid binding"/>
    <property type="evidence" value="ECO:0007669"/>
    <property type="project" value="InterPro"/>
</dbReference>
<dbReference type="PANTHER" id="PTHR32108:SF9">
    <property type="entry name" value="REVERSE TRANSCRIPTASE RNASE H-LIKE DOMAIN-CONTAINING PROTEIN"/>
    <property type="match status" value="1"/>
</dbReference>
<name>A0A371FAY3_MUCPR</name>
<sequence>MAPDRSWLQNMVKIEQEGFKEYAQRWRELVAQVQPPIIEKEMVTMFIDTLPSPYYDKVVGNVASNFADLVVIEERIELGLRWGKLSQENSNTGFAKKPIVEKKKGETNAMLPTLVNWQCHTSLRTSCGRTLEQPPIQDPCSKAQESHLGQIIPLKPLEPPYPRSYDPNARCDYHGGVVGHAIKRCWSLKHTVQDLLDGGLLGLQDMAINAISHENWEEVERPNNREGEKELLISTPLCIEYVGGDEEALKTSFQALEIVGATSAERGRGDLRPSKAVVMAVKVLISNGFQPGRGLRKELDGMAKPVALQENPRRSRLGYMGPGTQGIQPNLYRYFTSGGVISPDQIAMIENQLPEPANLDKETTLWIDNATLKPNNASKSSKQDKGEDQEEKALIELERTIDQGRSSLQSGTEDLEVVRLGGEEVTKEIRVGK</sequence>
<dbReference type="OrthoDB" id="1750196at2759"/>
<evidence type="ECO:0000313" key="3">
    <source>
        <dbReference type="EMBL" id="RDX75450.1"/>
    </source>
</evidence>
<dbReference type="EMBL" id="QJKJ01009836">
    <property type="protein sequence ID" value="RDX75450.1"/>
    <property type="molecule type" value="Genomic_DNA"/>
</dbReference>
<dbReference type="Proteomes" id="UP000257109">
    <property type="component" value="Unassembled WGS sequence"/>
</dbReference>
<comment type="caution">
    <text evidence="3">The sequence shown here is derived from an EMBL/GenBank/DDBJ whole genome shotgun (WGS) entry which is preliminary data.</text>
</comment>
<feature type="region of interest" description="Disordered" evidence="1">
    <location>
        <begin position="370"/>
        <end position="394"/>
    </location>
</feature>
<feature type="non-terminal residue" evidence="3">
    <location>
        <position position="1"/>
    </location>
</feature>